<name>A0A126UYI7_9RHOB</name>
<reference evidence="2 3" key="1">
    <citation type="submission" date="2016-02" db="EMBL/GenBank/DDBJ databases">
        <title>Complete genome sequence of Halocynthiibacter arcticus PAMC 20958t from arctic marine sediment.</title>
        <authorList>
            <person name="Lee Y.M."/>
            <person name="Baek K."/>
            <person name="Lee H.K."/>
            <person name="Shin S.C."/>
        </authorList>
    </citation>
    <scope>NUCLEOTIDE SEQUENCE [LARGE SCALE GENOMIC DNA]</scope>
    <source>
        <strain evidence="2">PAMC 20958</strain>
    </source>
</reference>
<dbReference type="AlphaFoldDB" id="A0A126UYI7"/>
<dbReference type="Proteomes" id="UP000070371">
    <property type="component" value="Chromosome"/>
</dbReference>
<feature type="domain" description="Hedgehog/Intein (Hint)" evidence="1">
    <location>
        <begin position="144"/>
        <end position="290"/>
    </location>
</feature>
<evidence type="ECO:0000259" key="1">
    <source>
        <dbReference type="Pfam" id="PF13403"/>
    </source>
</evidence>
<dbReference type="EMBL" id="CP014327">
    <property type="protein sequence ID" value="AML50499.1"/>
    <property type="molecule type" value="Genomic_DNA"/>
</dbReference>
<evidence type="ECO:0000313" key="2">
    <source>
        <dbReference type="EMBL" id="AML50499.1"/>
    </source>
</evidence>
<dbReference type="OrthoDB" id="6305173at2"/>
<dbReference type="SUPFAM" id="SSF51294">
    <property type="entry name" value="Hedgehog/intein (Hint) domain"/>
    <property type="match status" value="1"/>
</dbReference>
<dbReference type="STRING" id="1579316.RC74_03740"/>
<dbReference type="InterPro" id="IPR028992">
    <property type="entry name" value="Hedgehog/Intein_dom"/>
</dbReference>
<keyword evidence="3" id="KW-1185">Reference proteome</keyword>
<gene>
    <name evidence="2" type="ORF">RC74_03740</name>
</gene>
<accession>A0A126UYI7</accession>
<dbReference type="Pfam" id="PF13403">
    <property type="entry name" value="Hint_2"/>
    <property type="match status" value="1"/>
</dbReference>
<dbReference type="InterPro" id="IPR036844">
    <property type="entry name" value="Hint_dom_sf"/>
</dbReference>
<dbReference type="KEGG" id="hat:RC74_03740"/>
<evidence type="ECO:0000313" key="3">
    <source>
        <dbReference type="Proteomes" id="UP000070371"/>
    </source>
</evidence>
<proteinExistence type="predicted"/>
<dbReference type="RefSeq" id="WP_039001633.1">
    <property type="nucleotide sequence ID" value="NZ_CP014327.1"/>
</dbReference>
<sequence>MTSNAYGALRTDTTMTADMATYATQGASFVINAYSQITMTDGANPTIISGDSVTNETPNDPTQTYNGKAIAWDYTILVNDGVNAYEIGVVDYDINGNGSFQYPGAEQGYFLMFLDGQVPPLNTPLTIGAIVDNGPSIDVDTVVPCFVLGILIGTPNGQRTIEKLCVGDEVQTSDHGAQRIRWIGSYELGPEELARKAKLRPIKIMAGALGFGLPESDFRVSPQHRMLVRSPIAARMFDAAEVLVSAHKLVDLPGVFVDNEVQSVTYFHILFDQHEIIFAQGAPAESLLLGREALKGVGVAAREELFEIFPQFLTPNFAPVPARHIAKKGKVIANMLRRHIVNNKPLIAVQ</sequence>
<protein>
    <submittedName>
        <fullName evidence="2">Calcium-binding protein</fullName>
    </submittedName>
</protein>
<organism evidence="2 3">
    <name type="scientific">Falsihalocynthiibacter arcticus</name>
    <dbReference type="NCBI Taxonomy" id="1579316"/>
    <lineage>
        <taxon>Bacteria</taxon>
        <taxon>Pseudomonadati</taxon>
        <taxon>Pseudomonadota</taxon>
        <taxon>Alphaproteobacteria</taxon>
        <taxon>Rhodobacterales</taxon>
        <taxon>Roseobacteraceae</taxon>
        <taxon>Falsihalocynthiibacter</taxon>
    </lineage>
</organism>